<dbReference type="KEGG" id="tra:Trad_2423"/>
<organism evidence="2 3">
    <name type="scientific">Truepera radiovictrix (strain DSM 17093 / CIP 108686 / LMG 22925 / RQ-24)</name>
    <dbReference type="NCBI Taxonomy" id="649638"/>
    <lineage>
        <taxon>Bacteria</taxon>
        <taxon>Thermotogati</taxon>
        <taxon>Deinococcota</taxon>
        <taxon>Deinococci</taxon>
        <taxon>Trueperales</taxon>
        <taxon>Trueperaceae</taxon>
        <taxon>Truepera</taxon>
    </lineage>
</organism>
<evidence type="ECO:0000313" key="2">
    <source>
        <dbReference type="EMBL" id="ADI15532.1"/>
    </source>
</evidence>
<dbReference type="eggNOG" id="ENOG502ZSQ7">
    <property type="taxonomic scope" value="Bacteria"/>
</dbReference>
<feature type="signal peptide" evidence="1">
    <location>
        <begin position="1"/>
        <end position="22"/>
    </location>
</feature>
<dbReference type="PROSITE" id="PS51257">
    <property type="entry name" value="PROKAR_LIPOPROTEIN"/>
    <property type="match status" value="1"/>
</dbReference>
<keyword evidence="1" id="KW-0732">Signal</keyword>
<dbReference type="AlphaFoldDB" id="D7CT69"/>
<dbReference type="STRING" id="649638.Trad_2423"/>
<reference evidence="2 3" key="2">
    <citation type="journal article" date="2011" name="Stand. Genomic Sci.">
        <title>Complete genome sequence of Truepera radiovictrix type strain (RQ-24).</title>
        <authorList>
            <person name="Ivanova N."/>
            <person name="Rohde C."/>
            <person name="Munk C."/>
            <person name="Nolan M."/>
            <person name="Lucas S."/>
            <person name="Del Rio T.G."/>
            <person name="Tice H."/>
            <person name="Deshpande S."/>
            <person name="Cheng J.F."/>
            <person name="Tapia R."/>
            <person name="Han C."/>
            <person name="Goodwin L."/>
            <person name="Pitluck S."/>
            <person name="Liolios K."/>
            <person name="Mavromatis K."/>
            <person name="Mikhailova N."/>
            <person name="Pati A."/>
            <person name="Chen A."/>
            <person name="Palaniappan K."/>
            <person name="Land M."/>
            <person name="Hauser L."/>
            <person name="Chang Y.J."/>
            <person name="Jeffries C.D."/>
            <person name="Brambilla E."/>
            <person name="Rohde M."/>
            <person name="Goker M."/>
            <person name="Tindall B.J."/>
            <person name="Woyke T."/>
            <person name="Bristow J."/>
            <person name="Eisen J.A."/>
            <person name="Markowitz V."/>
            <person name="Hugenholtz P."/>
            <person name="Kyrpides N.C."/>
            <person name="Klenk H.P."/>
            <person name="Lapidus A."/>
        </authorList>
    </citation>
    <scope>NUCLEOTIDE SEQUENCE [LARGE SCALE GENOMIC DNA]</scope>
    <source>
        <strain evidence="3">DSM 17093 / CIP 108686 / LMG 22925 / RQ-24</strain>
    </source>
</reference>
<accession>D7CT69</accession>
<sequence length="285" mass="30000">MKRSFFLLLPLALLLTACPAAEGPNPPEPPEPETITQLGRVQLVETTGAGFPESTSAVASFNEVPDVRAPDNPFASSLDTCFITQDRDANPPFLGSPGGVIPGRDLDAGEAITVFAGEQTLTTLRREDGDDPFYLQDDQSLGALPEVPLSVSVPGAEFPAFERASFVGAPRLALGAPEASEPITPESTFTWTPFTPADGYSAVFLSAVQLDPEAPENGVFLACLASNDGTFAFPEATKAELEAAGFVGGELFAVGRFTSRVERAEGAALYLQTLRQEVLFTGSGL</sequence>
<evidence type="ECO:0000313" key="3">
    <source>
        <dbReference type="Proteomes" id="UP000000379"/>
    </source>
</evidence>
<gene>
    <name evidence="2" type="ordered locus">Trad_2423</name>
</gene>
<dbReference type="Proteomes" id="UP000000379">
    <property type="component" value="Chromosome"/>
</dbReference>
<dbReference type="EMBL" id="CP002049">
    <property type="protein sequence ID" value="ADI15532.1"/>
    <property type="molecule type" value="Genomic_DNA"/>
</dbReference>
<dbReference type="HOGENOM" id="CLU_976421_0_0_0"/>
<proteinExistence type="predicted"/>
<keyword evidence="3" id="KW-1185">Reference proteome</keyword>
<protein>
    <recommendedName>
        <fullName evidence="4">Lipoprotein</fullName>
    </recommendedName>
</protein>
<evidence type="ECO:0000256" key="1">
    <source>
        <dbReference type="SAM" id="SignalP"/>
    </source>
</evidence>
<name>D7CT69_TRURR</name>
<evidence type="ECO:0008006" key="4">
    <source>
        <dbReference type="Google" id="ProtNLM"/>
    </source>
</evidence>
<reference evidence="3" key="1">
    <citation type="submission" date="2010-05" db="EMBL/GenBank/DDBJ databases">
        <title>The complete genome of Truepera radiovictris DSM 17093.</title>
        <authorList>
            <consortium name="US DOE Joint Genome Institute (JGI-PGF)"/>
            <person name="Lucas S."/>
            <person name="Copeland A."/>
            <person name="Lapidus A."/>
            <person name="Glavina del Rio T."/>
            <person name="Dalin E."/>
            <person name="Tice H."/>
            <person name="Bruce D."/>
            <person name="Goodwin L."/>
            <person name="Pitluck S."/>
            <person name="Kyrpides N."/>
            <person name="Mavromatis K."/>
            <person name="Ovchinnikova G."/>
            <person name="Munk A.C."/>
            <person name="Detter J.C."/>
            <person name="Han C."/>
            <person name="Tapia R."/>
            <person name="Land M."/>
            <person name="Hauser L."/>
            <person name="Markowitz V."/>
            <person name="Cheng J.-F."/>
            <person name="Hugenholtz P."/>
            <person name="Woyke T."/>
            <person name="Wu D."/>
            <person name="Tindall B."/>
            <person name="Pomrenke H.G."/>
            <person name="Brambilla E."/>
            <person name="Klenk H.-P."/>
            <person name="Eisen J.A."/>
        </authorList>
    </citation>
    <scope>NUCLEOTIDE SEQUENCE [LARGE SCALE GENOMIC DNA]</scope>
    <source>
        <strain evidence="3">DSM 17093 / CIP 108686 / LMG 22925 / RQ-24</strain>
    </source>
</reference>
<feature type="chain" id="PRO_5003094415" description="Lipoprotein" evidence="1">
    <location>
        <begin position="23"/>
        <end position="285"/>
    </location>
</feature>
<dbReference type="RefSeq" id="WP_013178894.1">
    <property type="nucleotide sequence ID" value="NC_014221.1"/>
</dbReference>